<evidence type="ECO:0000256" key="5">
    <source>
        <dbReference type="ARBA" id="ARBA00022984"/>
    </source>
</evidence>
<feature type="transmembrane region" description="Helical" evidence="8">
    <location>
        <begin position="201"/>
        <end position="222"/>
    </location>
</feature>
<feature type="transmembrane region" description="Helical" evidence="8">
    <location>
        <begin position="251"/>
        <end position="270"/>
    </location>
</feature>
<feature type="transmembrane region" description="Helical" evidence="8">
    <location>
        <begin position="101"/>
        <end position="122"/>
    </location>
</feature>
<dbReference type="GO" id="GO:0008360">
    <property type="term" value="P:regulation of cell shape"/>
    <property type="evidence" value="ECO:0007669"/>
    <property type="project" value="UniProtKB-KW"/>
</dbReference>
<keyword evidence="2" id="KW-1003">Cell membrane</keyword>
<evidence type="ECO:0000313" key="10">
    <source>
        <dbReference type="Proteomes" id="UP000230638"/>
    </source>
</evidence>
<feature type="transmembrane region" description="Helical" evidence="8">
    <location>
        <begin position="363"/>
        <end position="384"/>
    </location>
</feature>
<dbReference type="AlphaFoldDB" id="A0A2H0CTN5"/>
<comment type="caution">
    <text evidence="9">The sequence shown here is derived from an EMBL/GenBank/DDBJ whole genome shotgun (WGS) entry which is preliminary data.</text>
</comment>
<accession>A0A2H0CTN5</accession>
<feature type="transmembrane region" description="Helical" evidence="8">
    <location>
        <begin position="12"/>
        <end position="35"/>
    </location>
</feature>
<feature type="transmembrane region" description="Helical" evidence="8">
    <location>
        <begin position="396"/>
        <end position="417"/>
    </location>
</feature>
<feature type="transmembrane region" description="Helical" evidence="8">
    <location>
        <begin position="479"/>
        <end position="497"/>
    </location>
</feature>
<organism evidence="9 10">
    <name type="scientific">Candidatus Lloydbacteria bacterium CG22_combo_CG10-13_8_21_14_all_47_15</name>
    <dbReference type="NCBI Taxonomy" id="1974635"/>
    <lineage>
        <taxon>Bacteria</taxon>
        <taxon>Candidatus Lloydiibacteriota</taxon>
    </lineage>
</organism>
<dbReference type="GO" id="GO:0009252">
    <property type="term" value="P:peptidoglycan biosynthetic process"/>
    <property type="evidence" value="ECO:0007669"/>
    <property type="project" value="UniProtKB-KW"/>
</dbReference>
<reference evidence="9 10" key="1">
    <citation type="submission" date="2017-09" db="EMBL/GenBank/DDBJ databases">
        <title>Depth-based differentiation of microbial function through sediment-hosted aquifers and enrichment of novel symbionts in the deep terrestrial subsurface.</title>
        <authorList>
            <person name="Probst A.J."/>
            <person name="Ladd B."/>
            <person name="Jarett J.K."/>
            <person name="Geller-Mcgrath D.E."/>
            <person name="Sieber C.M."/>
            <person name="Emerson J.B."/>
            <person name="Anantharaman K."/>
            <person name="Thomas B.C."/>
            <person name="Malmstrom R."/>
            <person name="Stieglmeier M."/>
            <person name="Klingl A."/>
            <person name="Woyke T."/>
            <person name="Ryan C.M."/>
            <person name="Banfield J.F."/>
        </authorList>
    </citation>
    <scope>NUCLEOTIDE SEQUENCE [LARGE SCALE GENOMIC DNA]</scope>
    <source>
        <strain evidence="9">CG22_combo_CG10-13_8_21_14_all_47_15</strain>
    </source>
</reference>
<keyword evidence="6 8" id="KW-1133">Transmembrane helix</keyword>
<dbReference type="Pfam" id="PF03023">
    <property type="entry name" value="MurJ"/>
    <property type="match status" value="1"/>
</dbReference>
<feature type="transmembrane region" description="Helical" evidence="8">
    <location>
        <begin position="62"/>
        <end position="81"/>
    </location>
</feature>
<dbReference type="GO" id="GO:0005886">
    <property type="term" value="C:plasma membrane"/>
    <property type="evidence" value="ECO:0007669"/>
    <property type="project" value="UniProtKB-SubCell"/>
</dbReference>
<feature type="transmembrane region" description="Helical" evidence="8">
    <location>
        <begin position="172"/>
        <end position="195"/>
    </location>
</feature>
<keyword evidence="3 8" id="KW-0812">Transmembrane</keyword>
<dbReference type="InterPro" id="IPR004268">
    <property type="entry name" value="MurJ"/>
</dbReference>
<evidence type="ECO:0008006" key="11">
    <source>
        <dbReference type="Google" id="ProtNLM"/>
    </source>
</evidence>
<evidence type="ECO:0000256" key="2">
    <source>
        <dbReference type="ARBA" id="ARBA00022475"/>
    </source>
</evidence>
<sequence length="563" mass="62187">MQRLLTVFNRKWSGLHEAAYLLGIFAFLSQILALVRDRILAGTFGAGAELDIYYAAFRIPDFLYVAVASFVSASVLIPFFIEKLGGAADDEAGRTRARRFLNTLFTGFALVMVSLAGIAWLFMPWLSLFVAPGFSDSAQEILVTLSRFLLLSPILLGISNLFGTVTQSFRQFFVFALSPVLYNAGIILGAVFLVPSFGITGVVYGVVLGAFLHLLIQMPAILHNRFLPKITGSPDWHEFLRVVRTSFPRTLALSMTHLVLIVLIAIASRIDEGSIAIFTLAFNLQSVPLSIIGVSYSVAAFPTLARLFVNGERAQFVEQVVVAAKHIIFWSLPVLALFIVLRAQIVRTILGTGRFDWADTRMVAAALALFAVSVVAQSLVLLFVRGYYAAGNTKTPLLVNVVSSLLIIAAAAGLLFLHKSTTPFLFFIEDMLRVSGLSGTSLLMLPLAFSVGALFNAILLWVFFKRDFGLSIPRLRESFFHSFAGAIFMGFTAHRMLTIFDDIFDLNTFWGIFLQGFASGAIGILAGVFLLWLLKNKEILEIWEAFHHRFWKAEVVAPDQREL</sequence>
<dbReference type="GO" id="GO:0015648">
    <property type="term" value="F:lipid-linked peptidoglycan transporter activity"/>
    <property type="evidence" value="ECO:0007669"/>
    <property type="project" value="TreeGrafter"/>
</dbReference>
<evidence type="ECO:0000256" key="7">
    <source>
        <dbReference type="ARBA" id="ARBA00023136"/>
    </source>
</evidence>
<gene>
    <name evidence="9" type="ORF">COW88_02600</name>
</gene>
<dbReference type="PANTHER" id="PTHR47019">
    <property type="entry name" value="LIPID II FLIPPASE MURJ"/>
    <property type="match status" value="1"/>
</dbReference>
<evidence type="ECO:0000313" key="9">
    <source>
        <dbReference type="EMBL" id="PIP73257.1"/>
    </source>
</evidence>
<evidence type="ECO:0000256" key="4">
    <source>
        <dbReference type="ARBA" id="ARBA00022960"/>
    </source>
</evidence>
<protein>
    <recommendedName>
        <fullName evidence="11">Lipid II flippase MurJ</fullName>
    </recommendedName>
</protein>
<proteinExistence type="predicted"/>
<feature type="transmembrane region" description="Helical" evidence="8">
    <location>
        <begin position="509"/>
        <end position="534"/>
    </location>
</feature>
<comment type="subcellular location">
    <subcellularLocation>
        <location evidence="1">Cell membrane</location>
        <topology evidence="1">Multi-pass membrane protein</topology>
    </subcellularLocation>
</comment>
<feature type="transmembrane region" description="Helical" evidence="8">
    <location>
        <begin position="142"/>
        <end position="165"/>
    </location>
</feature>
<evidence type="ECO:0000256" key="1">
    <source>
        <dbReference type="ARBA" id="ARBA00004651"/>
    </source>
</evidence>
<dbReference type="EMBL" id="PCTL01000026">
    <property type="protein sequence ID" value="PIP73257.1"/>
    <property type="molecule type" value="Genomic_DNA"/>
</dbReference>
<dbReference type="Proteomes" id="UP000230638">
    <property type="component" value="Unassembled WGS sequence"/>
</dbReference>
<dbReference type="GO" id="GO:0034204">
    <property type="term" value="P:lipid translocation"/>
    <property type="evidence" value="ECO:0007669"/>
    <property type="project" value="TreeGrafter"/>
</dbReference>
<keyword evidence="7 8" id="KW-0472">Membrane</keyword>
<keyword evidence="5" id="KW-0573">Peptidoglycan synthesis</keyword>
<dbReference type="PANTHER" id="PTHR47019:SF1">
    <property type="entry name" value="LIPID II FLIPPASE MURJ"/>
    <property type="match status" value="1"/>
</dbReference>
<feature type="transmembrane region" description="Helical" evidence="8">
    <location>
        <begin position="437"/>
        <end position="464"/>
    </location>
</feature>
<name>A0A2H0CTN5_9BACT</name>
<dbReference type="InterPro" id="IPR051050">
    <property type="entry name" value="Lipid_II_flippase_MurJ/MviN"/>
</dbReference>
<feature type="transmembrane region" description="Helical" evidence="8">
    <location>
        <begin position="290"/>
        <end position="309"/>
    </location>
</feature>
<evidence type="ECO:0000256" key="6">
    <source>
        <dbReference type="ARBA" id="ARBA00022989"/>
    </source>
</evidence>
<evidence type="ECO:0000256" key="8">
    <source>
        <dbReference type="SAM" id="Phobius"/>
    </source>
</evidence>
<evidence type="ECO:0000256" key="3">
    <source>
        <dbReference type="ARBA" id="ARBA00022692"/>
    </source>
</evidence>
<dbReference type="PRINTS" id="PR01806">
    <property type="entry name" value="VIRFACTRMVIN"/>
</dbReference>
<keyword evidence="4" id="KW-0133">Cell shape</keyword>
<feature type="transmembrane region" description="Helical" evidence="8">
    <location>
        <begin position="321"/>
        <end position="343"/>
    </location>
</feature>